<dbReference type="AlphaFoldDB" id="A0A087M2D0"/>
<keyword evidence="4 9" id="KW-0808">Transferase</keyword>
<comment type="caution">
    <text evidence="11">The sequence shown here is derived from an EMBL/GenBank/DDBJ whole genome shotgun (WGS) entry which is preliminary data.</text>
</comment>
<reference evidence="11 12" key="1">
    <citation type="submission" date="2014-08" db="EMBL/GenBank/DDBJ databases">
        <authorList>
            <person name="Hassan Y.I."/>
            <person name="Lepp D."/>
            <person name="Zhou T."/>
        </authorList>
    </citation>
    <scope>NUCLEOTIDE SEQUENCE [LARGE SCALE GENOMIC DNA]</scope>
    <source>
        <strain evidence="11 12">IFO13584</strain>
    </source>
</reference>
<dbReference type="PANTHER" id="PTHR43877">
    <property type="entry name" value="AMINOALKYLPHOSPHONATE N-ACETYLTRANSFERASE-RELATED-RELATED"/>
    <property type="match status" value="1"/>
</dbReference>
<evidence type="ECO:0000256" key="6">
    <source>
        <dbReference type="ARBA" id="ARBA00023315"/>
    </source>
</evidence>
<dbReference type="InterPro" id="IPR024170">
    <property type="entry name" value="Aminoglycoside_N6-AcTrfrase"/>
</dbReference>
<evidence type="ECO:0000256" key="3">
    <source>
        <dbReference type="ARBA" id="ARBA00017677"/>
    </source>
</evidence>
<accession>A0A087M2D0</accession>
<dbReference type="CDD" id="cd04301">
    <property type="entry name" value="NAT_SF"/>
    <property type="match status" value="1"/>
</dbReference>
<dbReference type="InterPro" id="IPR050832">
    <property type="entry name" value="Bact_Acetyltransf"/>
</dbReference>
<evidence type="ECO:0000259" key="10">
    <source>
        <dbReference type="PROSITE" id="PS51186"/>
    </source>
</evidence>
<dbReference type="Pfam" id="PF00583">
    <property type="entry name" value="Acetyltransf_1"/>
    <property type="match status" value="1"/>
</dbReference>
<keyword evidence="5 9" id="KW-0046">Antibiotic resistance</keyword>
<dbReference type="Proteomes" id="UP000028981">
    <property type="component" value="Unassembled WGS sequence"/>
</dbReference>
<feature type="domain" description="N-acetyltransferase" evidence="10">
    <location>
        <begin position="11"/>
        <end position="158"/>
    </location>
</feature>
<evidence type="ECO:0000313" key="12">
    <source>
        <dbReference type="Proteomes" id="UP000028981"/>
    </source>
</evidence>
<dbReference type="RefSeq" id="WP_035082896.1">
    <property type="nucleotide sequence ID" value="NZ_JQGC01000009.1"/>
</dbReference>
<dbReference type="SUPFAM" id="SSF55729">
    <property type="entry name" value="Acyl-CoA N-acyltransferases (Nat)"/>
    <property type="match status" value="1"/>
</dbReference>
<dbReference type="PROSITE" id="PS51186">
    <property type="entry name" value="GNAT"/>
    <property type="match status" value="1"/>
</dbReference>
<evidence type="ECO:0000256" key="8">
    <source>
        <dbReference type="ARBA" id="ARBA00048923"/>
    </source>
</evidence>
<keyword evidence="6 9" id="KW-0012">Acyltransferase</keyword>
<organism evidence="11 12">
    <name type="scientific">Devosia riboflavina</name>
    <dbReference type="NCBI Taxonomy" id="46914"/>
    <lineage>
        <taxon>Bacteria</taxon>
        <taxon>Pseudomonadati</taxon>
        <taxon>Pseudomonadota</taxon>
        <taxon>Alphaproteobacteria</taxon>
        <taxon>Hyphomicrobiales</taxon>
        <taxon>Devosiaceae</taxon>
        <taxon>Devosia</taxon>
    </lineage>
</organism>
<dbReference type="InterPro" id="IPR016181">
    <property type="entry name" value="Acyl_CoA_acyltransferase"/>
</dbReference>
<name>A0A087M2D0_9HYPH</name>
<comment type="function">
    <text evidence="9">Catalyzes the transfer of an acetyl group from acetyl-CoA to the 6'-amino group of aminoglycoside molecules conferring resistance to antibiotics containing the purpurosamine ring.</text>
</comment>
<evidence type="ECO:0000256" key="9">
    <source>
        <dbReference type="PIRNR" id="PIRNR000452"/>
    </source>
</evidence>
<sequence>MDCADHLGQPVKIALATAADAADWVAMRTALWPSGGDGAHAADIAELLDDAGETINLIARDADGAALGFVEAALRHDYVNGCKTSPVAFLEGIFVKPEARGRGVARAMVGAVEAWAREQGCTEFASDAALENFVSHDMHRALGFAETQRVAFFRKVLG</sequence>
<evidence type="ECO:0000256" key="2">
    <source>
        <dbReference type="ARBA" id="ARBA00012888"/>
    </source>
</evidence>
<dbReference type="Gene3D" id="3.40.630.30">
    <property type="match status" value="1"/>
</dbReference>
<comment type="catalytic activity">
    <reaction evidence="8 9">
        <text>kanamycin B + acetyl-CoA = N(6')-acetylkanamycin B + CoA + H(+)</text>
        <dbReference type="Rhea" id="RHEA:16449"/>
        <dbReference type="ChEBI" id="CHEBI:15378"/>
        <dbReference type="ChEBI" id="CHEBI:57287"/>
        <dbReference type="ChEBI" id="CHEBI:57288"/>
        <dbReference type="ChEBI" id="CHEBI:58390"/>
        <dbReference type="ChEBI" id="CHEBI:58549"/>
        <dbReference type="EC" id="2.3.1.82"/>
    </reaction>
</comment>
<dbReference type="GO" id="GO:0046677">
    <property type="term" value="P:response to antibiotic"/>
    <property type="evidence" value="ECO:0007669"/>
    <property type="project" value="UniProtKB-KW"/>
</dbReference>
<dbReference type="STRING" id="46914.JP75_11845"/>
<gene>
    <name evidence="11" type="ORF">JP75_11845</name>
</gene>
<dbReference type="InterPro" id="IPR000182">
    <property type="entry name" value="GNAT_dom"/>
</dbReference>
<dbReference type="GO" id="GO:0047663">
    <property type="term" value="F:aminoglycoside 6'-N-acetyltransferase activity"/>
    <property type="evidence" value="ECO:0007669"/>
    <property type="project" value="UniProtKB-EC"/>
</dbReference>
<dbReference type="EMBL" id="JQGC01000009">
    <property type="protein sequence ID" value="KFL31033.1"/>
    <property type="molecule type" value="Genomic_DNA"/>
</dbReference>
<proteinExistence type="predicted"/>
<dbReference type="PIRSF" id="PIRSF000452">
    <property type="entry name" value="6-N-acetyltransf"/>
    <property type="match status" value="1"/>
</dbReference>
<dbReference type="OrthoDB" id="118633at2"/>
<dbReference type="NCBIfam" id="NF043067">
    <property type="entry name" value="AAC_6p_group_E"/>
    <property type="match status" value="1"/>
</dbReference>
<evidence type="ECO:0000256" key="7">
    <source>
        <dbReference type="ARBA" id="ARBA00029660"/>
    </source>
</evidence>
<evidence type="ECO:0000313" key="11">
    <source>
        <dbReference type="EMBL" id="KFL31033.1"/>
    </source>
</evidence>
<keyword evidence="12" id="KW-1185">Reference proteome</keyword>
<evidence type="ECO:0000256" key="1">
    <source>
        <dbReference type="ARBA" id="ARBA00011738"/>
    </source>
</evidence>
<comment type="subunit">
    <text evidence="1 9">Homodimer.</text>
</comment>
<protein>
    <recommendedName>
        <fullName evidence="3 9">Aminoglycoside N(6')-acetyltransferase type 1</fullName>
        <ecNumber evidence="2 9">2.3.1.82</ecNumber>
    </recommendedName>
    <alternativeName>
        <fullName evidence="7 9">Aminoglycoside resistance protein</fullName>
    </alternativeName>
</protein>
<evidence type="ECO:0000256" key="4">
    <source>
        <dbReference type="ARBA" id="ARBA00022679"/>
    </source>
</evidence>
<evidence type="ECO:0000256" key="5">
    <source>
        <dbReference type="ARBA" id="ARBA00023251"/>
    </source>
</evidence>
<dbReference type="EC" id="2.3.1.82" evidence="2 9"/>